<keyword evidence="3" id="KW-1185">Reference proteome</keyword>
<evidence type="ECO:0000259" key="1">
    <source>
        <dbReference type="Pfam" id="PF08241"/>
    </source>
</evidence>
<keyword evidence="2" id="KW-0808">Transferase</keyword>
<dbReference type="GO" id="GO:0046547">
    <property type="term" value="F:trans-aconitate 3-methyltransferase activity"/>
    <property type="evidence" value="ECO:0007669"/>
    <property type="project" value="UniProtKB-EC"/>
</dbReference>
<dbReference type="CDD" id="cd02440">
    <property type="entry name" value="AdoMet_MTases"/>
    <property type="match status" value="1"/>
</dbReference>
<accession>A0A2P6SCC7</accession>
<comment type="caution">
    <text evidence="2">The sequence shown here is derived from an EMBL/GenBank/DDBJ whole genome shotgun (WGS) entry which is preliminary data.</text>
</comment>
<name>A0A2P6SCC7_ROSCH</name>
<dbReference type="PANTHER" id="PTHR44575:SF7">
    <property type="entry name" value="METHYLTRANSFERASE TYPE 11 DOMAIN-CONTAINING PROTEIN"/>
    <property type="match status" value="1"/>
</dbReference>
<organism evidence="2 3">
    <name type="scientific">Rosa chinensis</name>
    <name type="common">China rose</name>
    <dbReference type="NCBI Taxonomy" id="74649"/>
    <lineage>
        <taxon>Eukaryota</taxon>
        <taxon>Viridiplantae</taxon>
        <taxon>Streptophyta</taxon>
        <taxon>Embryophyta</taxon>
        <taxon>Tracheophyta</taxon>
        <taxon>Spermatophyta</taxon>
        <taxon>Magnoliopsida</taxon>
        <taxon>eudicotyledons</taxon>
        <taxon>Gunneridae</taxon>
        <taxon>Pentapetalae</taxon>
        <taxon>rosids</taxon>
        <taxon>fabids</taxon>
        <taxon>Rosales</taxon>
        <taxon>Rosaceae</taxon>
        <taxon>Rosoideae</taxon>
        <taxon>Rosoideae incertae sedis</taxon>
        <taxon>Rosa</taxon>
    </lineage>
</organism>
<dbReference type="OMA" id="KVQYRFH"/>
<evidence type="ECO:0000313" key="2">
    <source>
        <dbReference type="EMBL" id="PRQ56341.1"/>
    </source>
</evidence>
<dbReference type="InterPro" id="IPR013216">
    <property type="entry name" value="Methyltransf_11"/>
</dbReference>
<dbReference type="Gramene" id="PRQ56341">
    <property type="protein sequence ID" value="PRQ56341"/>
    <property type="gene ID" value="RchiOBHm_Chr1g0334721"/>
</dbReference>
<dbReference type="OrthoDB" id="10027013at2759"/>
<reference evidence="2 3" key="1">
    <citation type="journal article" date="2018" name="Nat. Genet.">
        <title>The Rosa genome provides new insights in the design of modern roses.</title>
        <authorList>
            <person name="Bendahmane M."/>
        </authorList>
    </citation>
    <scope>NUCLEOTIDE SEQUENCE [LARGE SCALE GENOMIC DNA]</scope>
    <source>
        <strain evidence="3">cv. Old Blush</strain>
    </source>
</reference>
<dbReference type="EMBL" id="PDCK01000039">
    <property type="protein sequence ID" value="PRQ56341.1"/>
    <property type="molecule type" value="Genomic_DNA"/>
</dbReference>
<dbReference type="AlphaFoldDB" id="A0A2P6SCC7"/>
<evidence type="ECO:0000313" key="3">
    <source>
        <dbReference type="Proteomes" id="UP000238479"/>
    </source>
</evidence>
<keyword evidence="2" id="KW-0489">Methyltransferase</keyword>
<dbReference type="GO" id="GO:0032259">
    <property type="term" value="P:methylation"/>
    <property type="evidence" value="ECO:0007669"/>
    <property type="project" value="UniProtKB-KW"/>
</dbReference>
<sequence>MARPFDKQAEIYVEARPTYQAEIYVEARPTYPKEWYSKLAALTPQHSLAWDVGTGSGQATVGLLEHYDQVVGSDISEAQLNHAIQHPRVRYVHTPTSISDDEMVDLIGGGHENSVDLITVATAVHWFDLPRFYSLVKRLLRKPGGIIAVWSYSSMDNMVISPDFDLAMKRLHENCIPFWDPRAKYAFEGYRTLPFPFESVGLGREGEPITLEIPRELSFQGVERMLRSYSVVTTAKDQGVDLLSEDVIKELQRAWGGHDLIRSVTIKACMLVGKL</sequence>
<dbReference type="Gene3D" id="3.40.50.150">
    <property type="entry name" value="Vaccinia Virus protein VP39"/>
    <property type="match status" value="1"/>
</dbReference>
<dbReference type="EC" id="2.1.1.145" evidence="2"/>
<gene>
    <name evidence="2" type="ORF">RchiOBHm_Chr1g0334721</name>
</gene>
<feature type="domain" description="Methyltransferase type 11" evidence="1">
    <location>
        <begin position="51"/>
        <end position="148"/>
    </location>
</feature>
<dbReference type="SUPFAM" id="SSF53335">
    <property type="entry name" value="S-adenosyl-L-methionine-dependent methyltransferases"/>
    <property type="match status" value="1"/>
</dbReference>
<dbReference type="STRING" id="74649.A0A2P6SCC7"/>
<dbReference type="Proteomes" id="UP000238479">
    <property type="component" value="Chromosome 1"/>
</dbReference>
<dbReference type="InterPro" id="IPR029063">
    <property type="entry name" value="SAM-dependent_MTases_sf"/>
</dbReference>
<proteinExistence type="predicted"/>
<dbReference type="Pfam" id="PF08241">
    <property type="entry name" value="Methyltransf_11"/>
    <property type="match status" value="1"/>
</dbReference>
<dbReference type="PANTHER" id="PTHR44575">
    <property type="entry name" value="OS01G0589200 PROTEIN"/>
    <property type="match status" value="1"/>
</dbReference>
<protein>
    <submittedName>
        <fullName evidence="2">Putative trans-aconitate 3-methyltransferase</fullName>
        <ecNumber evidence="2">2.1.1.145</ecNumber>
    </submittedName>
</protein>